<evidence type="ECO:0000256" key="2">
    <source>
        <dbReference type="SAM" id="Phobius"/>
    </source>
</evidence>
<feature type="compositionally biased region" description="Low complexity" evidence="1">
    <location>
        <begin position="13"/>
        <end position="27"/>
    </location>
</feature>
<feature type="region of interest" description="Disordered" evidence="1">
    <location>
        <begin position="254"/>
        <end position="284"/>
    </location>
</feature>
<dbReference type="EMBL" id="JAOSIW010000021">
    <property type="protein sequence ID" value="MDO8054692.1"/>
    <property type="molecule type" value="Genomic_DNA"/>
</dbReference>
<feature type="compositionally biased region" description="Basic and acidic residues" evidence="1">
    <location>
        <begin position="1"/>
        <end position="10"/>
    </location>
</feature>
<keyword evidence="2" id="KW-0812">Transmembrane</keyword>
<keyword evidence="2" id="KW-0472">Membrane</keyword>
<gene>
    <name evidence="3" type="ORF">OC696_02320</name>
</gene>
<feature type="transmembrane region" description="Helical" evidence="2">
    <location>
        <begin position="64"/>
        <end position="82"/>
    </location>
</feature>
<protein>
    <submittedName>
        <fullName evidence="3">Uncharacterized protein</fullName>
    </submittedName>
</protein>
<proteinExistence type="predicted"/>
<evidence type="ECO:0000256" key="1">
    <source>
        <dbReference type="SAM" id="MobiDB-lite"/>
    </source>
</evidence>
<dbReference type="RefSeq" id="WP_304516097.1">
    <property type="nucleotide sequence ID" value="NZ_JAOSIW010000021.1"/>
</dbReference>
<sequence length="284" mass="32349">MAKKIIETKKHQSQNNKKTNKNTKNNKSAKIIIKRKTPTPKIIIETQTNKENWLLKIIKTSFNILIWSIPFFLIRGGIYWTLFKFFPDFYHQINAFTGDVAIKTKSFYDKTTQPIRQVVENVYNKITGNDKNPLSPKEKLSCYLTTTLSVIGICLGIGKMGNWLKKGKKTPIKQGTKALLQKRANSLSGKILKIGSKALGLVSLVATTYELYQFYREETKIPHPPQPLTQQIKNPLSLNLPTNMKDVETTITNHNEVKETITPAEKTQEQTNQEESETGNLNNP</sequence>
<accession>A0AAP4X8M6</accession>
<dbReference type="AlphaFoldDB" id="A0AAP4X8M6"/>
<keyword evidence="2" id="KW-1133">Transmembrane helix</keyword>
<comment type="caution">
    <text evidence="3">The sequence shown here is derived from an EMBL/GenBank/DDBJ whole genome shotgun (WGS) entry which is preliminary data.</text>
</comment>
<name>A0AAP4X8M6_9MOLU</name>
<evidence type="ECO:0000313" key="4">
    <source>
        <dbReference type="Proteomes" id="UP001170651"/>
    </source>
</evidence>
<keyword evidence="4" id="KW-1185">Reference proteome</keyword>
<dbReference type="Proteomes" id="UP001170651">
    <property type="component" value="Unassembled WGS sequence"/>
</dbReference>
<reference evidence="3 4" key="1">
    <citation type="journal article" date="2023" name="Int. J. Syst. Evol. Microbiol.">
        <title>The observation of taxonomic boundaries for the 16SrII and 16SrXXV phytoplasmas using genome-based delimitation.</title>
        <authorList>
            <person name="Rodrigues Jardim B."/>
            <person name="Tran-Nguyen L.T.T."/>
            <person name="Gambley C."/>
            <person name="Al-Sadi A.M."/>
            <person name="Al-Subhi A.M."/>
            <person name="Foissac X."/>
            <person name="Salar P."/>
            <person name="Cai H."/>
            <person name="Yang J.Y."/>
            <person name="Davis R."/>
            <person name="Jones L."/>
            <person name="Rodoni B."/>
            <person name="Constable F.E."/>
        </authorList>
    </citation>
    <scope>NUCLEOTIDE SEQUENCE [LARGE SCALE GENOMIC DNA]</scope>
    <source>
        <strain evidence="3">BAWM-OMN-P26</strain>
    </source>
</reference>
<feature type="region of interest" description="Disordered" evidence="1">
    <location>
        <begin position="1"/>
        <end position="27"/>
    </location>
</feature>
<organism evidence="3 4">
    <name type="scientific">Candidatus Phytoplasma australasiaticum subsp. australasiaticum</name>
    <dbReference type="NCBI Taxonomy" id="2832407"/>
    <lineage>
        <taxon>Bacteria</taxon>
        <taxon>Bacillati</taxon>
        <taxon>Mycoplasmatota</taxon>
        <taxon>Mollicutes</taxon>
        <taxon>Acholeplasmatales</taxon>
        <taxon>Acholeplasmataceae</taxon>
        <taxon>Candidatus Phytoplasma</taxon>
        <taxon>16SrII (Peanut WB group)</taxon>
        <taxon>Candidatus Phytoplasma australasiaticum</taxon>
    </lineage>
</organism>
<feature type="transmembrane region" description="Helical" evidence="2">
    <location>
        <begin position="143"/>
        <end position="164"/>
    </location>
</feature>
<evidence type="ECO:0000313" key="3">
    <source>
        <dbReference type="EMBL" id="MDO8054692.1"/>
    </source>
</evidence>